<comment type="catalytic activity">
    <reaction evidence="5">
        <text>hydrogencarbonate + H(+) = CO2 + H2O</text>
        <dbReference type="Rhea" id="RHEA:10748"/>
        <dbReference type="ChEBI" id="CHEBI:15377"/>
        <dbReference type="ChEBI" id="CHEBI:15378"/>
        <dbReference type="ChEBI" id="CHEBI:16526"/>
        <dbReference type="ChEBI" id="CHEBI:17544"/>
        <dbReference type="EC" id="4.2.1.1"/>
    </reaction>
</comment>
<dbReference type="RefSeq" id="WP_014679688.1">
    <property type="nucleotide sequence ID" value="NC_017770.1"/>
</dbReference>
<dbReference type="SUPFAM" id="SSF53056">
    <property type="entry name" value="beta-carbonic anhydrase, cab"/>
    <property type="match status" value="1"/>
</dbReference>
<dbReference type="EC" id="4.2.1.1" evidence="2"/>
<evidence type="ECO:0000256" key="7">
    <source>
        <dbReference type="SAM" id="SignalP"/>
    </source>
</evidence>
<dbReference type="Pfam" id="PF00484">
    <property type="entry name" value="Pro_CA"/>
    <property type="match status" value="1"/>
</dbReference>
<dbReference type="KEGG" id="scn:Solca_1375"/>
<keyword evidence="7" id="KW-0732">Signal</keyword>
<evidence type="ECO:0000256" key="2">
    <source>
        <dbReference type="ARBA" id="ARBA00012925"/>
    </source>
</evidence>
<dbReference type="PROSITE" id="PS51257">
    <property type="entry name" value="PROKAR_LIPOPROTEIN"/>
    <property type="match status" value="1"/>
</dbReference>
<accession>H8KTK3</accession>
<dbReference type="PROSITE" id="PS00704">
    <property type="entry name" value="PROK_CO2_ANHYDRASE_1"/>
    <property type="match status" value="1"/>
</dbReference>
<keyword evidence="3 6" id="KW-0862">Zinc</keyword>
<dbReference type="PANTHER" id="PTHR11002">
    <property type="entry name" value="CARBONIC ANHYDRASE"/>
    <property type="match status" value="1"/>
</dbReference>
<feature type="chain" id="PRO_5003613882" description="carbonic anhydrase" evidence="7">
    <location>
        <begin position="23"/>
        <end position="225"/>
    </location>
</feature>
<feature type="binding site" evidence="6">
    <location>
        <position position="126"/>
    </location>
    <ligand>
        <name>Zn(2+)</name>
        <dbReference type="ChEBI" id="CHEBI:29105"/>
    </ligand>
</feature>
<evidence type="ECO:0000256" key="1">
    <source>
        <dbReference type="ARBA" id="ARBA00006217"/>
    </source>
</evidence>
<comment type="similarity">
    <text evidence="1">Belongs to the beta-class carbonic anhydrase family.</text>
</comment>
<evidence type="ECO:0000313" key="8">
    <source>
        <dbReference type="EMBL" id="AFD06461.1"/>
    </source>
</evidence>
<dbReference type="eggNOG" id="COG0288">
    <property type="taxonomic scope" value="Bacteria"/>
</dbReference>
<dbReference type="EMBL" id="CP003349">
    <property type="protein sequence ID" value="AFD06461.1"/>
    <property type="molecule type" value="Genomic_DNA"/>
</dbReference>
<evidence type="ECO:0000313" key="9">
    <source>
        <dbReference type="Proteomes" id="UP000007590"/>
    </source>
</evidence>
<name>H8KTK3_SOLCM</name>
<protein>
    <recommendedName>
        <fullName evidence="2">carbonic anhydrase</fullName>
        <ecNumber evidence="2">4.2.1.1</ecNumber>
    </recommendedName>
</protein>
<evidence type="ECO:0000256" key="3">
    <source>
        <dbReference type="ARBA" id="ARBA00022833"/>
    </source>
</evidence>
<dbReference type="GO" id="GO:0015976">
    <property type="term" value="P:carbon utilization"/>
    <property type="evidence" value="ECO:0007669"/>
    <property type="project" value="InterPro"/>
</dbReference>
<dbReference type="InterPro" id="IPR001765">
    <property type="entry name" value="Carbonic_anhydrase"/>
</dbReference>
<dbReference type="Proteomes" id="UP000007590">
    <property type="component" value="Chromosome"/>
</dbReference>
<dbReference type="SMART" id="SM00947">
    <property type="entry name" value="Pro_CA"/>
    <property type="match status" value="1"/>
</dbReference>
<dbReference type="PANTHER" id="PTHR11002:SF79">
    <property type="entry name" value="CARBONIC ANHYDRASE 2"/>
    <property type="match status" value="1"/>
</dbReference>
<feature type="binding site" evidence="6">
    <location>
        <position position="75"/>
    </location>
    <ligand>
        <name>Zn(2+)</name>
        <dbReference type="ChEBI" id="CHEBI:29105"/>
    </ligand>
</feature>
<gene>
    <name evidence="8" type="ordered locus">Solca_1375</name>
</gene>
<keyword evidence="4" id="KW-0456">Lyase</keyword>
<keyword evidence="6" id="KW-0479">Metal-binding</keyword>
<evidence type="ECO:0000256" key="5">
    <source>
        <dbReference type="ARBA" id="ARBA00048348"/>
    </source>
</evidence>
<proteinExistence type="inferred from homology"/>
<keyword evidence="9" id="KW-1185">Reference proteome</keyword>
<dbReference type="GO" id="GO:0004089">
    <property type="term" value="F:carbonate dehydratase activity"/>
    <property type="evidence" value="ECO:0007669"/>
    <property type="project" value="UniProtKB-EC"/>
</dbReference>
<dbReference type="InterPro" id="IPR036874">
    <property type="entry name" value="Carbonic_anhydrase_sf"/>
</dbReference>
<reference evidence="8" key="1">
    <citation type="submission" date="2012-02" db="EMBL/GenBank/DDBJ databases">
        <title>The complete genome of Solitalea canadensis DSM 3403.</title>
        <authorList>
            <consortium name="US DOE Joint Genome Institute (JGI-PGF)"/>
            <person name="Lucas S."/>
            <person name="Copeland A."/>
            <person name="Lapidus A."/>
            <person name="Glavina del Rio T."/>
            <person name="Dalin E."/>
            <person name="Tice H."/>
            <person name="Bruce D."/>
            <person name="Goodwin L."/>
            <person name="Pitluck S."/>
            <person name="Peters L."/>
            <person name="Ovchinnikova G."/>
            <person name="Lu M."/>
            <person name="Kyrpides N."/>
            <person name="Mavromatis K."/>
            <person name="Ivanova N."/>
            <person name="Brettin T."/>
            <person name="Detter J.C."/>
            <person name="Han C."/>
            <person name="Larimer F."/>
            <person name="Land M."/>
            <person name="Hauser L."/>
            <person name="Markowitz V."/>
            <person name="Cheng J.-F."/>
            <person name="Hugenholtz P."/>
            <person name="Woyke T."/>
            <person name="Wu D."/>
            <person name="Spring S."/>
            <person name="Schroeder M."/>
            <person name="Kopitz M."/>
            <person name="Brambilla E."/>
            <person name="Klenk H.-P."/>
            <person name="Eisen J.A."/>
        </authorList>
    </citation>
    <scope>NUCLEOTIDE SEQUENCE</scope>
    <source>
        <strain evidence="8">DSM 3403</strain>
    </source>
</reference>
<dbReference type="AlphaFoldDB" id="H8KTK3"/>
<dbReference type="OrthoDB" id="9797527at2"/>
<dbReference type="HOGENOM" id="CLU_053879_4_1_10"/>
<sequence length="225" mass="25026">MKSKIIKLFLLCLLLASCTKGTLSNNDQQTDIERLISGNERFINGKSIHKNQTLLRVKEIKDTQKPFAIIVSCSDSRVSPEIVFDQGLGDLFIIRTAGNVLHDYELGSIEYAVEHLNVKTIYVMGHTNCGAVKAMLGEDNGHPVPGHIHSIIEGLKNEPEIQAAIKNKAQSKNITEDAVEANVKFAINQIRTSEPILKEKFNKKETQIFGGIYNLENGKIKQLTN</sequence>
<dbReference type="STRING" id="929556.Solca_1375"/>
<evidence type="ECO:0000256" key="6">
    <source>
        <dbReference type="PIRSR" id="PIRSR601765-1"/>
    </source>
</evidence>
<dbReference type="CDD" id="cd03378">
    <property type="entry name" value="beta_CA_cladeC"/>
    <property type="match status" value="1"/>
</dbReference>
<feature type="binding site" evidence="6">
    <location>
        <position position="73"/>
    </location>
    <ligand>
        <name>Zn(2+)</name>
        <dbReference type="ChEBI" id="CHEBI:29105"/>
    </ligand>
</feature>
<organism evidence="8 9">
    <name type="scientific">Solitalea canadensis (strain ATCC 29591 / DSM 3403 / JCM 21819 / LMG 8368 / NBRC 15130 / NCIMB 12057 / USAM 9D)</name>
    <name type="common">Flexibacter canadensis</name>
    <dbReference type="NCBI Taxonomy" id="929556"/>
    <lineage>
        <taxon>Bacteria</taxon>
        <taxon>Pseudomonadati</taxon>
        <taxon>Bacteroidota</taxon>
        <taxon>Sphingobacteriia</taxon>
        <taxon>Sphingobacteriales</taxon>
        <taxon>Sphingobacteriaceae</taxon>
        <taxon>Solitalea</taxon>
    </lineage>
</organism>
<feature type="binding site" evidence="6">
    <location>
        <position position="129"/>
    </location>
    <ligand>
        <name>Zn(2+)</name>
        <dbReference type="ChEBI" id="CHEBI:29105"/>
    </ligand>
</feature>
<dbReference type="Gene3D" id="3.40.1050.10">
    <property type="entry name" value="Carbonic anhydrase"/>
    <property type="match status" value="1"/>
</dbReference>
<comment type="cofactor">
    <cofactor evidence="6">
        <name>Zn(2+)</name>
        <dbReference type="ChEBI" id="CHEBI:29105"/>
    </cofactor>
    <text evidence="6">Binds 1 zinc ion per subunit.</text>
</comment>
<evidence type="ECO:0000256" key="4">
    <source>
        <dbReference type="ARBA" id="ARBA00023239"/>
    </source>
</evidence>
<dbReference type="InterPro" id="IPR015892">
    <property type="entry name" value="Carbonic_anhydrase_CS"/>
</dbReference>
<feature type="signal peptide" evidence="7">
    <location>
        <begin position="1"/>
        <end position="22"/>
    </location>
</feature>
<dbReference type="GO" id="GO:0008270">
    <property type="term" value="F:zinc ion binding"/>
    <property type="evidence" value="ECO:0007669"/>
    <property type="project" value="InterPro"/>
</dbReference>